<comment type="similarity">
    <text evidence="2">Belongs to the plant acyltransferase family.</text>
</comment>
<evidence type="ECO:0000256" key="2">
    <source>
        <dbReference type="ARBA" id="ARBA00009861"/>
    </source>
</evidence>
<dbReference type="InterPro" id="IPR023213">
    <property type="entry name" value="CAT-like_dom_sf"/>
</dbReference>
<evidence type="ECO:0000313" key="5">
    <source>
        <dbReference type="EMBL" id="TID21789.1"/>
    </source>
</evidence>
<name>A0A4Z1PIX4_9PEZI</name>
<evidence type="ECO:0000256" key="1">
    <source>
        <dbReference type="ARBA" id="ARBA00005179"/>
    </source>
</evidence>
<dbReference type="Proteomes" id="UP000298493">
    <property type="component" value="Unassembled WGS sequence"/>
</dbReference>
<keyword evidence="4" id="KW-0012">Acyltransferase</keyword>
<dbReference type="PANTHER" id="PTHR31896:SF69">
    <property type="entry name" value="FAMILY REGULATORY PROTEIN, PUTATIVE (AFU_ORTHOLOGUE AFUA_3G14730)-RELATED"/>
    <property type="match status" value="1"/>
</dbReference>
<dbReference type="InterPro" id="IPR051283">
    <property type="entry name" value="Sec_Metabolite_Acyltrans"/>
</dbReference>
<evidence type="ECO:0000256" key="4">
    <source>
        <dbReference type="ARBA" id="ARBA00023315"/>
    </source>
</evidence>
<dbReference type="EMBL" id="SNSC02000009">
    <property type="protein sequence ID" value="TID21789.1"/>
    <property type="molecule type" value="Genomic_DNA"/>
</dbReference>
<evidence type="ECO:0000256" key="3">
    <source>
        <dbReference type="ARBA" id="ARBA00022679"/>
    </source>
</evidence>
<keyword evidence="6" id="KW-1185">Reference proteome</keyword>
<protein>
    <submittedName>
        <fullName evidence="5">Uncharacterized protein</fullName>
    </submittedName>
</protein>
<evidence type="ECO:0000313" key="6">
    <source>
        <dbReference type="Proteomes" id="UP000298493"/>
    </source>
</evidence>
<gene>
    <name evidence="5" type="ORF">E6O75_ATG05184</name>
</gene>
<dbReference type="PANTHER" id="PTHR31896">
    <property type="entry name" value="FAMILY REGULATORY PROTEIN, PUTATIVE (AFU_ORTHOLOGUE AFUA_3G14730)-RELATED"/>
    <property type="match status" value="1"/>
</dbReference>
<sequence length="493" mass="55184">MDSLRRILGFSPARTCPRFENDEVYPVHMLDNSRICRNYLVFWTLRFDDVLDPEILHTSLARLLDTGSWRKVGGRLRWKEENVKLEIYVPCPFTEARPAVSFSHKTFSIPIHDHPVAKTLPVATDGPSVYDVDPRFKAFAAAENAPDSLDDYLYSDRPMLALHITSFEDATLVGLSYPHVLMDVMGQHSLVKAWSLVVAGAEVPAMLGAREDAICAALDAPAAKKEELMIGPLRLKGLNFVTWLFRMGWDILSDRVVKEKTIFIPRQSMDKLRQKAQGHLPSADGQDKPFISNGDLLTAWLCRNAALSLPRPRPLTVFQILNVRFRLPSLREAPGLFVQNTSALAVPIFPADLARGSLGSIALSHRKQLAEQASEAQVLAYLRFLRDHGNLDTSAQPFLYGPSDSVLINISNWDRADIFKVVDFSGAVVRAGQTKSPGKLAWHNAHIRNDTPPMVLRNVFAIMGEDLDGNYWLGGFMLRPHLAKIEESLREIS</sequence>
<organism evidence="5 6">
    <name type="scientific">Venturia nashicola</name>
    <dbReference type="NCBI Taxonomy" id="86259"/>
    <lineage>
        <taxon>Eukaryota</taxon>
        <taxon>Fungi</taxon>
        <taxon>Dikarya</taxon>
        <taxon>Ascomycota</taxon>
        <taxon>Pezizomycotina</taxon>
        <taxon>Dothideomycetes</taxon>
        <taxon>Pleosporomycetidae</taxon>
        <taxon>Venturiales</taxon>
        <taxon>Venturiaceae</taxon>
        <taxon>Venturia</taxon>
    </lineage>
</organism>
<dbReference type="GO" id="GO:0016746">
    <property type="term" value="F:acyltransferase activity"/>
    <property type="evidence" value="ECO:0007669"/>
    <property type="project" value="UniProtKB-KW"/>
</dbReference>
<reference evidence="5 6" key="1">
    <citation type="submission" date="2019-04" db="EMBL/GenBank/DDBJ databases">
        <title>High contiguity whole genome sequence and gene annotation resource for two Venturia nashicola isolates.</title>
        <authorList>
            <person name="Prokchorchik M."/>
            <person name="Won K."/>
            <person name="Lee Y."/>
            <person name="Choi E.D."/>
            <person name="Segonzac C."/>
            <person name="Sohn K.H."/>
        </authorList>
    </citation>
    <scope>NUCLEOTIDE SEQUENCE [LARGE SCALE GENOMIC DNA]</scope>
    <source>
        <strain evidence="5 6">PRI2</strain>
    </source>
</reference>
<comment type="caution">
    <text evidence="5">The sequence shown here is derived from an EMBL/GenBank/DDBJ whole genome shotgun (WGS) entry which is preliminary data.</text>
</comment>
<dbReference type="OrthoDB" id="21502at2759"/>
<proteinExistence type="inferred from homology"/>
<accession>A0A4Z1PIX4</accession>
<dbReference type="AlphaFoldDB" id="A0A4Z1PIX4"/>
<dbReference type="Pfam" id="PF02458">
    <property type="entry name" value="Transferase"/>
    <property type="match status" value="1"/>
</dbReference>
<dbReference type="Gene3D" id="3.30.559.10">
    <property type="entry name" value="Chloramphenicol acetyltransferase-like domain"/>
    <property type="match status" value="2"/>
</dbReference>
<comment type="pathway">
    <text evidence="1">Secondary metabolite biosynthesis.</text>
</comment>
<keyword evidence="3" id="KW-0808">Transferase</keyword>